<keyword evidence="1" id="KW-1133">Transmembrane helix</keyword>
<evidence type="ECO:0000256" key="1">
    <source>
        <dbReference type="SAM" id="Phobius"/>
    </source>
</evidence>
<protein>
    <submittedName>
        <fullName evidence="2">Uncharacterized protein</fullName>
    </submittedName>
</protein>
<dbReference type="AlphaFoldDB" id="C9LPK7"/>
<dbReference type="STRING" id="592028.GCWU000321_01487"/>
<reference evidence="2" key="1">
    <citation type="submission" date="2009-09" db="EMBL/GenBank/DDBJ databases">
        <authorList>
            <person name="Weinstock G."/>
            <person name="Sodergren E."/>
            <person name="Clifton S."/>
            <person name="Fulton L."/>
            <person name="Fulton B."/>
            <person name="Courtney L."/>
            <person name="Fronick C."/>
            <person name="Harrison M."/>
            <person name="Strong C."/>
            <person name="Farmer C."/>
            <person name="Delahaunty K."/>
            <person name="Markovic C."/>
            <person name="Hall O."/>
            <person name="Minx P."/>
            <person name="Tomlinson C."/>
            <person name="Mitreva M."/>
            <person name="Nelson J."/>
            <person name="Hou S."/>
            <person name="Wollam A."/>
            <person name="Pepin K.H."/>
            <person name="Johnson M."/>
            <person name="Bhonagiri V."/>
            <person name="Nash W.E."/>
            <person name="Warren W."/>
            <person name="Chinwalla A."/>
            <person name="Mardis E.R."/>
            <person name="Wilson R.K."/>
        </authorList>
    </citation>
    <scope>NUCLEOTIDE SEQUENCE [LARGE SCALE GENOMIC DNA]</scope>
    <source>
        <strain evidence="2">DSM 15470</strain>
    </source>
</reference>
<proteinExistence type="predicted"/>
<evidence type="ECO:0000313" key="3">
    <source>
        <dbReference type="Proteomes" id="UP000004736"/>
    </source>
</evidence>
<evidence type="ECO:0000313" key="2">
    <source>
        <dbReference type="EMBL" id="EEW97493.1"/>
    </source>
</evidence>
<name>C9LPK7_9FIRM</name>
<feature type="transmembrane region" description="Helical" evidence="1">
    <location>
        <begin position="29"/>
        <end position="49"/>
    </location>
</feature>
<keyword evidence="3" id="KW-1185">Reference proteome</keyword>
<dbReference type="HOGENOM" id="CLU_3079267_0_0_9"/>
<organism evidence="2 3">
    <name type="scientific">Dialister invisus DSM 15470</name>
    <dbReference type="NCBI Taxonomy" id="592028"/>
    <lineage>
        <taxon>Bacteria</taxon>
        <taxon>Bacillati</taxon>
        <taxon>Bacillota</taxon>
        <taxon>Negativicutes</taxon>
        <taxon>Veillonellales</taxon>
        <taxon>Veillonellaceae</taxon>
        <taxon>Dialister</taxon>
    </lineage>
</organism>
<keyword evidence="1" id="KW-0472">Membrane</keyword>
<gene>
    <name evidence="2" type="ORF">GCWU000321_01487</name>
</gene>
<dbReference type="Proteomes" id="UP000004736">
    <property type="component" value="Unassembled WGS sequence"/>
</dbReference>
<keyword evidence="1" id="KW-0812">Transmembrane</keyword>
<accession>C9LPK7</accession>
<sequence>MRKQGDGYVIRSEESITLMTPYRFPHYDALPSAVILTNILYIKLFFYNISRS</sequence>
<comment type="caution">
    <text evidence="2">The sequence shown here is derived from an EMBL/GenBank/DDBJ whole genome shotgun (WGS) entry which is preliminary data.</text>
</comment>
<dbReference type="EMBL" id="ACIM02000001">
    <property type="protein sequence ID" value="EEW97493.1"/>
    <property type="molecule type" value="Genomic_DNA"/>
</dbReference>